<accession>A0A915IIL4</accession>
<sequence length="92" mass="10608">MSGVERLLNADGNATFFGSYINMDLLHRPNEFNFISDEINIREFFEVALKSQESFYEDVDKRKTQFQSDDEWFASLTGCDVSVAQEIAHVCE</sequence>
<dbReference type="Proteomes" id="UP000887565">
    <property type="component" value="Unplaced"/>
</dbReference>
<evidence type="ECO:0000313" key="2">
    <source>
        <dbReference type="WBParaSite" id="nRc.2.0.1.t13693-RA"/>
    </source>
</evidence>
<keyword evidence="1" id="KW-1185">Reference proteome</keyword>
<proteinExistence type="predicted"/>
<organism evidence="1 2">
    <name type="scientific">Romanomermis culicivorax</name>
    <name type="common">Nematode worm</name>
    <dbReference type="NCBI Taxonomy" id="13658"/>
    <lineage>
        <taxon>Eukaryota</taxon>
        <taxon>Metazoa</taxon>
        <taxon>Ecdysozoa</taxon>
        <taxon>Nematoda</taxon>
        <taxon>Enoplea</taxon>
        <taxon>Dorylaimia</taxon>
        <taxon>Mermithida</taxon>
        <taxon>Mermithoidea</taxon>
        <taxon>Mermithidae</taxon>
        <taxon>Romanomermis</taxon>
    </lineage>
</organism>
<evidence type="ECO:0000313" key="1">
    <source>
        <dbReference type="Proteomes" id="UP000887565"/>
    </source>
</evidence>
<reference evidence="2" key="1">
    <citation type="submission" date="2022-11" db="UniProtKB">
        <authorList>
            <consortium name="WormBaseParasite"/>
        </authorList>
    </citation>
    <scope>IDENTIFICATION</scope>
</reference>
<protein>
    <submittedName>
        <fullName evidence="2">Uncharacterized protein</fullName>
    </submittedName>
</protein>
<dbReference type="AlphaFoldDB" id="A0A915IIL4"/>
<name>A0A915IIL4_ROMCU</name>
<dbReference type="WBParaSite" id="nRc.2.0.1.t13693-RA">
    <property type="protein sequence ID" value="nRc.2.0.1.t13693-RA"/>
    <property type="gene ID" value="nRc.2.0.1.g13693"/>
</dbReference>